<evidence type="ECO:0000256" key="7">
    <source>
        <dbReference type="ARBA" id="ARBA00022989"/>
    </source>
</evidence>
<dbReference type="AlphaFoldDB" id="A0A1S6IPH0"/>
<dbReference type="GO" id="GO:0015450">
    <property type="term" value="F:protein-transporting ATPase activity"/>
    <property type="evidence" value="ECO:0007669"/>
    <property type="project" value="UniProtKB-UniRule"/>
</dbReference>
<evidence type="ECO:0000256" key="9">
    <source>
        <dbReference type="ARBA" id="ARBA00023136"/>
    </source>
</evidence>
<evidence type="ECO:0000256" key="5">
    <source>
        <dbReference type="ARBA" id="ARBA00022692"/>
    </source>
</evidence>
<organism evidence="11 12">
    <name type="scientific">Jeotgalibaca dankookensis</name>
    <dbReference type="NCBI Taxonomy" id="708126"/>
    <lineage>
        <taxon>Bacteria</taxon>
        <taxon>Bacillati</taxon>
        <taxon>Bacillota</taxon>
        <taxon>Bacilli</taxon>
        <taxon>Lactobacillales</taxon>
        <taxon>Carnobacteriaceae</taxon>
        <taxon>Jeotgalibaca</taxon>
    </lineage>
</organism>
<accession>A0A1S6IPH0</accession>
<evidence type="ECO:0000256" key="8">
    <source>
        <dbReference type="ARBA" id="ARBA00023010"/>
    </source>
</evidence>
<comment type="caution">
    <text evidence="10">Lacks conserved residue(s) required for the propagation of feature annotation.</text>
</comment>
<dbReference type="Proteomes" id="UP000188993">
    <property type="component" value="Chromosome"/>
</dbReference>
<gene>
    <name evidence="11" type="primary">secG</name>
    <name evidence="11" type="ORF">BW727_101082</name>
</gene>
<evidence type="ECO:0000256" key="4">
    <source>
        <dbReference type="ARBA" id="ARBA00022475"/>
    </source>
</evidence>
<comment type="function">
    <text evidence="10">Involved in protein export. Participates in an early event of protein translocation.</text>
</comment>
<evidence type="ECO:0000313" key="12">
    <source>
        <dbReference type="Proteomes" id="UP000188993"/>
    </source>
</evidence>
<comment type="similarity">
    <text evidence="2 10">Belongs to the SecG family.</text>
</comment>
<evidence type="ECO:0000256" key="2">
    <source>
        <dbReference type="ARBA" id="ARBA00008445"/>
    </source>
</evidence>
<dbReference type="GO" id="GO:0009306">
    <property type="term" value="P:protein secretion"/>
    <property type="evidence" value="ECO:0007669"/>
    <property type="project" value="UniProtKB-UniRule"/>
</dbReference>
<dbReference type="Pfam" id="PF03840">
    <property type="entry name" value="SecG"/>
    <property type="match status" value="1"/>
</dbReference>
<dbReference type="RefSeq" id="WP_062467856.1">
    <property type="nucleotide sequence ID" value="NZ_BBYN01000004.1"/>
</dbReference>
<keyword evidence="6 10" id="KW-0653">Protein transport</keyword>
<dbReference type="PANTHER" id="PTHR34182:SF1">
    <property type="entry name" value="PROTEIN-EXPORT MEMBRANE PROTEIN SECG"/>
    <property type="match status" value="1"/>
</dbReference>
<dbReference type="EMBL" id="CP019728">
    <property type="protein sequence ID" value="AQS53451.1"/>
    <property type="molecule type" value="Genomic_DNA"/>
</dbReference>
<keyword evidence="8 10" id="KW-0811">Translocation</keyword>
<comment type="subcellular location">
    <subcellularLocation>
        <location evidence="1 10">Cell membrane</location>
        <topology evidence="1 10">Multi-pass membrane protein</topology>
    </subcellularLocation>
</comment>
<keyword evidence="9 10" id="KW-0472">Membrane</keyword>
<dbReference type="GO" id="GO:0005886">
    <property type="term" value="C:plasma membrane"/>
    <property type="evidence" value="ECO:0007669"/>
    <property type="project" value="UniProtKB-SubCell"/>
</dbReference>
<keyword evidence="4 10" id="KW-1003">Cell membrane</keyword>
<dbReference type="InterPro" id="IPR004692">
    <property type="entry name" value="SecG"/>
</dbReference>
<name>A0A1S6IPH0_9LACT</name>
<reference evidence="11 12" key="1">
    <citation type="journal article" date="2014" name="Int. J. Syst. Evol. Microbiol.">
        <title>Jeotgalibaca dankookensis gen. nov., sp. nov., a member of the family Carnobacteriaceae, isolated from seujeot (Korean traditional food).</title>
        <authorList>
            <person name="Lee D.G."/>
            <person name="Trujillo M.E."/>
            <person name="Kang H."/>
            <person name="Ahn T.Y."/>
        </authorList>
    </citation>
    <scope>NUCLEOTIDE SEQUENCE [LARGE SCALE GENOMIC DNA]</scope>
    <source>
        <strain evidence="11 12">EX-07</strain>
    </source>
</reference>
<feature type="transmembrane region" description="Helical" evidence="10">
    <location>
        <begin position="53"/>
        <end position="74"/>
    </location>
</feature>
<protein>
    <recommendedName>
        <fullName evidence="10">Protein-export membrane protein SecG</fullName>
    </recommendedName>
</protein>
<dbReference type="PRINTS" id="PR01651">
    <property type="entry name" value="SECGEXPORT"/>
</dbReference>
<keyword evidence="3 10" id="KW-0813">Transport</keyword>
<keyword evidence="12" id="KW-1185">Reference proteome</keyword>
<keyword evidence="7 10" id="KW-1133">Transmembrane helix</keyword>
<evidence type="ECO:0000256" key="6">
    <source>
        <dbReference type="ARBA" id="ARBA00022927"/>
    </source>
</evidence>
<evidence type="ECO:0000256" key="1">
    <source>
        <dbReference type="ARBA" id="ARBA00004651"/>
    </source>
</evidence>
<dbReference type="PANTHER" id="PTHR34182">
    <property type="entry name" value="PROTEIN-EXPORT MEMBRANE PROTEIN SECG"/>
    <property type="match status" value="1"/>
</dbReference>
<keyword evidence="5 10" id="KW-0812">Transmembrane</keyword>
<dbReference type="KEGG" id="jda:BW727_101082"/>
<proteinExistence type="inferred from homology"/>
<evidence type="ECO:0000256" key="10">
    <source>
        <dbReference type="RuleBase" id="RU365087"/>
    </source>
</evidence>
<evidence type="ECO:0000313" key="11">
    <source>
        <dbReference type="EMBL" id="AQS53451.1"/>
    </source>
</evidence>
<sequence length="77" mass="8006">MYEVLLIALIIVSILLIITVLMLPSKTNAASALSGGAEALFGKQKARGFEAGLRRVAALLGAAFIILAMALAYLSSN</sequence>
<dbReference type="GO" id="GO:0065002">
    <property type="term" value="P:intracellular protein transmembrane transport"/>
    <property type="evidence" value="ECO:0007669"/>
    <property type="project" value="TreeGrafter"/>
</dbReference>
<evidence type="ECO:0000256" key="3">
    <source>
        <dbReference type="ARBA" id="ARBA00022448"/>
    </source>
</evidence>
<dbReference type="NCBIfam" id="TIGR00810">
    <property type="entry name" value="secG"/>
    <property type="match status" value="1"/>
</dbReference>
<dbReference type="GO" id="GO:0043952">
    <property type="term" value="P:protein transport by the Sec complex"/>
    <property type="evidence" value="ECO:0007669"/>
    <property type="project" value="TreeGrafter"/>
</dbReference>
<dbReference type="STRING" id="708126.BW727_101082"/>